<dbReference type="Gramene" id="PRQ47063">
    <property type="protein sequence ID" value="PRQ47063"/>
    <property type="gene ID" value="RchiOBHm_Chr2g0095661"/>
</dbReference>
<accession>A0A2P6RKX1</accession>
<dbReference type="AlphaFoldDB" id="A0A2P6RKX1"/>
<comment type="caution">
    <text evidence="5">The sequence shown here is derived from an EMBL/GenBank/DDBJ whole genome shotgun (WGS) entry which is preliminary data.</text>
</comment>
<dbReference type="InterPro" id="IPR038765">
    <property type="entry name" value="Papain-like_cys_pep_sf"/>
</dbReference>
<evidence type="ECO:0000256" key="3">
    <source>
        <dbReference type="ARBA" id="ARBA00022801"/>
    </source>
</evidence>
<protein>
    <submittedName>
        <fullName evidence="5">Putative Ulp1 protease family catalytic domain-containing protein</fullName>
    </submittedName>
</protein>
<dbReference type="Gene3D" id="3.40.395.10">
    <property type="entry name" value="Adenoviral Proteinase, Chain A"/>
    <property type="match status" value="1"/>
</dbReference>
<keyword evidence="3" id="KW-0378">Hydrolase</keyword>
<sequence length="246" mass="28468">MTQVEGGPMMRSCARDNMANGKTISFKLEEKVFGIDRKQYLFKSDIHALCMMTELSGGVICMYICYLHEVLKRAKMSHMVSFVDPSQIGALGSGNTTERLRFLANRFTTAEKGQIFLLPYNAGNHWMLTVVNPDEETIYFMDPLRRRLVGGEWQTVVENGIKIYNAQRNRSGRKSIVWQNMGGIPAQQNVKDCGIFIMRYMKEIIEDKNLSFASKWQRRSELIYTQKDIDAVRSEWAKYMMKYHIS</sequence>
<dbReference type="PANTHER" id="PTHR33018">
    <property type="entry name" value="OS10G0338966 PROTEIN-RELATED"/>
    <property type="match status" value="1"/>
</dbReference>
<dbReference type="OMA" id="ICYLHEV"/>
<gene>
    <name evidence="5" type="ORF">RchiOBHm_Chr2g0095661</name>
</gene>
<evidence type="ECO:0000313" key="6">
    <source>
        <dbReference type="Proteomes" id="UP000238479"/>
    </source>
</evidence>
<comment type="similarity">
    <text evidence="1">Belongs to the peptidase C48 family.</text>
</comment>
<keyword evidence="2 5" id="KW-0645">Protease</keyword>
<dbReference type="EMBL" id="PDCK01000040">
    <property type="protein sequence ID" value="PRQ47063.1"/>
    <property type="molecule type" value="Genomic_DNA"/>
</dbReference>
<evidence type="ECO:0000313" key="5">
    <source>
        <dbReference type="EMBL" id="PRQ47063.1"/>
    </source>
</evidence>
<reference evidence="5 6" key="1">
    <citation type="journal article" date="2018" name="Nat. Genet.">
        <title>The Rosa genome provides new insights in the design of modern roses.</title>
        <authorList>
            <person name="Bendahmane M."/>
        </authorList>
    </citation>
    <scope>NUCLEOTIDE SEQUENCE [LARGE SCALE GENOMIC DNA]</scope>
    <source>
        <strain evidence="6">cv. Old Blush</strain>
    </source>
</reference>
<dbReference type="GO" id="GO:0008234">
    <property type="term" value="F:cysteine-type peptidase activity"/>
    <property type="evidence" value="ECO:0007669"/>
    <property type="project" value="InterPro"/>
</dbReference>
<dbReference type="InterPro" id="IPR003653">
    <property type="entry name" value="Peptidase_C48_C"/>
</dbReference>
<dbReference type="OrthoDB" id="1869436at2759"/>
<evidence type="ECO:0000256" key="1">
    <source>
        <dbReference type="ARBA" id="ARBA00005234"/>
    </source>
</evidence>
<dbReference type="PROSITE" id="PS50600">
    <property type="entry name" value="ULP_PROTEASE"/>
    <property type="match status" value="1"/>
</dbReference>
<evidence type="ECO:0000259" key="4">
    <source>
        <dbReference type="PROSITE" id="PS50600"/>
    </source>
</evidence>
<proteinExistence type="inferred from homology"/>
<dbReference type="PANTHER" id="PTHR33018:SF31">
    <property type="entry name" value="TRANSPOSASE, PTTA_EN_SPM, PLANT"/>
    <property type="match status" value="1"/>
</dbReference>
<keyword evidence="6" id="KW-1185">Reference proteome</keyword>
<dbReference type="GO" id="GO:0006508">
    <property type="term" value="P:proteolysis"/>
    <property type="evidence" value="ECO:0007669"/>
    <property type="project" value="UniProtKB-KW"/>
</dbReference>
<feature type="domain" description="Ubiquitin-like protease family profile" evidence="4">
    <location>
        <begin position="39"/>
        <end position="204"/>
    </location>
</feature>
<name>A0A2P6RKX1_ROSCH</name>
<dbReference type="Proteomes" id="UP000238479">
    <property type="component" value="Chromosome 2"/>
</dbReference>
<organism evidence="5 6">
    <name type="scientific">Rosa chinensis</name>
    <name type="common">China rose</name>
    <dbReference type="NCBI Taxonomy" id="74649"/>
    <lineage>
        <taxon>Eukaryota</taxon>
        <taxon>Viridiplantae</taxon>
        <taxon>Streptophyta</taxon>
        <taxon>Embryophyta</taxon>
        <taxon>Tracheophyta</taxon>
        <taxon>Spermatophyta</taxon>
        <taxon>Magnoliopsida</taxon>
        <taxon>eudicotyledons</taxon>
        <taxon>Gunneridae</taxon>
        <taxon>Pentapetalae</taxon>
        <taxon>rosids</taxon>
        <taxon>fabids</taxon>
        <taxon>Rosales</taxon>
        <taxon>Rosaceae</taxon>
        <taxon>Rosoideae</taxon>
        <taxon>Rosoideae incertae sedis</taxon>
        <taxon>Rosa</taxon>
    </lineage>
</organism>
<evidence type="ECO:0000256" key="2">
    <source>
        <dbReference type="ARBA" id="ARBA00022670"/>
    </source>
</evidence>
<dbReference type="SUPFAM" id="SSF54001">
    <property type="entry name" value="Cysteine proteinases"/>
    <property type="match status" value="1"/>
</dbReference>
<dbReference type="Pfam" id="PF02902">
    <property type="entry name" value="Peptidase_C48"/>
    <property type="match status" value="1"/>
</dbReference>